<dbReference type="InterPro" id="IPR017871">
    <property type="entry name" value="ABC_transporter-like_CS"/>
</dbReference>
<reference evidence="10 11" key="1">
    <citation type="submission" date="2020-07" db="EMBL/GenBank/DDBJ databases">
        <title>Taxonomic revisions and descriptions of new bacterial species based on genomic comparisons in the high-G+C-content subgroup of the family Alcaligenaceae.</title>
        <authorList>
            <person name="Szabo A."/>
            <person name="Felfoldi T."/>
        </authorList>
    </citation>
    <scope>NUCLEOTIDE SEQUENCE [LARGE SCALE GENOMIC DNA]</scope>
    <source>
        <strain evidence="10 11">DSM 25264</strain>
    </source>
</reference>
<organism evidence="10 11">
    <name type="scientific">Allopusillimonas soli</name>
    <dbReference type="NCBI Taxonomy" id="659016"/>
    <lineage>
        <taxon>Bacteria</taxon>
        <taxon>Pseudomonadati</taxon>
        <taxon>Pseudomonadota</taxon>
        <taxon>Betaproteobacteria</taxon>
        <taxon>Burkholderiales</taxon>
        <taxon>Alcaligenaceae</taxon>
        <taxon>Allopusillimonas</taxon>
    </lineage>
</organism>
<name>A0A853FH12_9BURK</name>
<dbReference type="InterPro" id="IPR027417">
    <property type="entry name" value="P-loop_NTPase"/>
</dbReference>
<keyword evidence="3" id="KW-0813">Transport</keyword>
<dbReference type="GO" id="GO:0016887">
    <property type="term" value="F:ATP hydrolysis activity"/>
    <property type="evidence" value="ECO:0007669"/>
    <property type="project" value="InterPro"/>
</dbReference>
<dbReference type="InterPro" id="IPR003593">
    <property type="entry name" value="AAA+_ATPase"/>
</dbReference>
<dbReference type="OrthoDB" id="9802264at2"/>
<dbReference type="GO" id="GO:0015424">
    <property type="term" value="F:ABC-type amino acid transporter activity"/>
    <property type="evidence" value="ECO:0007669"/>
    <property type="project" value="InterPro"/>
</dbReference>
<dbReference type="EMBL" id="JACCEW010000003">
    <property type="protein sequence ID" value="NYT37276.1"/>
    <property type="molecule type" value="Genomic_DNA"/>
</dbReference>
<dbReference type="InterPro" id="IPR050086">
    <property type="entry name" value="MetN_ABC_transporter-like"/>
</dbReference>
<dbReference type="Proteomes" id="UP000580517">
    <property type="component" value="Unassembled WGS sequence"/>
</dbReference>
<dbReference type="SMART" id="SM00382">
    <property type="entry name" value="AAA"/>
    <property type="match status" value="1"/>
</dbReference>
<keyword evidence="4" id="KW-1003">Cell membrane</keyword>
<dbReference type="PROSITE" id="PS50893">
    <property type="entry name" value="ABC_TRANSPORTER_2"/>
    <property type="match status" value="1"/>
</dbReference>
<dbReference type="SUPFAM" id="SSF52540">
    <property type="entry name" value="P-loop containing nucleoside triphosphate hydrolases"/>
    <property type="match status" value="1"/>
</dbReference>
<evidence type="ECO:0000256" key="5">
    <source>
        <dbReference type="ARBA" id="ARBA00022741"/>
    </source>
</evidence>
<dbReference type="AlphaFoldDB" id="A0A853FH12"/>
<dbReference type="InterPro" id="IPR030679">
    <property type="entry name" value="ABC_ATPase_HisP-typ"/>
</dbReference>
<evidence type="ECO:0000313" key="10">
    <source>
        <dbReference type="EMBL" id="NYT37276.1"/>
    </source>
</evidence>
<evidence type="ECO:0000259" key="9">
    <source>
        <dbReference type="PROSITE" id="PS50893"/>
    </source>
</evidence>
<dbReference type="Pfam" id="PF00005">
    <property type="entry name" value="ABC_tran"/>
    <property type="match status" value="1"/>
</dbReference>
<dbReference type="InterPro" id="IPR003439">
    <property type="entry name" value="ABC_transporter-like_ATP-bd"/>
</dbReference>
<keyword evidence="11" id="KW-1185">Reference proteome</keyword>
<keyword evidence="7" id="KW-0029">Amino-acid transport</keyword>
<evidence type="ECO:0000256" key="3">
    <source>
        <dbReference type="ARBA" id="ARBA00022448"/>
    </source>
</evidence>
<evidence type="ECO:0000256" key="6">
    <source>
        <dbReference type="ARBA" id="ARBA00022840"/>
    </source>
</evidence>
<dbReference type="Gene3D" id="3.40.50.300">
    <property type="entry name" value="P-loop containing nucleotide triphosphate hydrolases"/>
    <property type="match status" value="1"/>
</dbReference>
<dbReference type="PROSITE" id="PS00211">
    <property type="entry name" value="ABC_TRANSPORTER_1"/>
    <property type="match status" value="1"/>
</dbReference>
<keyword evidence="5" id="KW-0547">Nucleotide-binding</keyword>
<comment type="caution">
    <text evidence="10">The sequence shown here is derived from an EMBL/GenBank/DDBJ whole genome shotgun (WGS) entry which is preliminary data.</text>
</comment>
<evidence type="ECO:0000313" key="11">
    <source>
        <dbReference type="Proteomes" id="UP000580517"/>
    </source>
</evidence>
<evidence type="ECO:0000256" key="8">
    <source>
        <dbReference type="ARBA" id="ARBA00023136"/>
    </source>
</evidence>
<proteinExistence type="inferred from homology"/>
<dbReference type="PANTHER" id="PTHR43166:SF9">
    <property type="entry name" value="GLUTAMATE_ASPARTATE IMPORT ATP-BINDING PROTEIN GLTL"/>
    <property type="match status" value="1"/>
</dbReference>
<dbReference type="PANTHER" id="PTHR43166">
    <property type="entry name" value="AMINO ACID IMPORT ATP-BINDING PROTEIN"/>
    <property type="match status" value="1"/>
</dbReference>
<gene>
    <name evidence="10" type="ORF">H0A68_10370</name>
</gene>
<comment type="subcellular location">
    <subcellularLocation>
        <location evidence="1">Cell membrane</location>
        <topology evidence="1">Peripheral membrane protein</topology>
    </subcellularLocation>
</comment>
<evidence type="ECO:0000256" key="1">
    <source>
        <dbReference type="ARBA" id="ARBA00004202"/>
    </source>
</evidence>
<dbReference type="GO" id="GO:0005524">
    <property type="term" value="F:ATP binding"/>
    <property type="evidence" value="ECO:0007669"/>
    <property type="project" value="UniProtKB-KW"/>
</dbReference>
<evidence type="ECO:0000256" key="4">
    <source>
        <dbReference type="ARBA" id="ARBA00022475"/>
    </source>
</evidence>
<dbReference type="PIRSF" id="PIRSF039085">
    <property type="entry name" value="ABC_ATPase_HisP"/>
    <property type="match status" value="1"/>
</dbReference>
<keyword evidence="8" id="KW-0472">Membrane</keyword>
<evidence type="ECO:0000256" key="2">
    <source>
        <dbReference type="ARBA" id="ARBA00005417"/>
    </source>
</evidence>
<accession>A0A853FH12</accession>
<dbReference type="GO" id="GO:0005886">
    <property type="term" value="C:plasma membrane"/>
    <property type="evidence" value="ECO:0007669"/>
    <property type="project" value="UniProtKB-SubCell"/>
</dbReference>
<dbReference type="CDD" id="cd03262">
    <property type="entry name" value="ABC_HisP_GlnQ"/>
    <property type="match status" value="1"/>
</dbReference>
<comment type="similarity">
    <text evidence="2">Belongs to the ABC transporter superfamily.</text>
</comment>
<sequence length="263" mass="29311">MISVRNITKSFGGVEVLQGLSFDVPRGKTAVLLGRSGSGKSTMLRCLNLLEHWDSGEIEVDGRSLGGERLADGKWRRWSSREQAQARQHIGMVFQQFNLFPHMTVLQNVMCGPRKILKKGVEESRTIAMNLLEQVGLADKKDQYPVFLSGGQQQRVAIARALAMRPQVLLLDEITSALDPELVGEVLEVVRDLKREGLTMVCVTHEMHFAHDVADEVIFLEGGRVVEQGDPREVLVRPSTEQLKRFLARFHAQGVMAGKEASL</sequence>
<keyword evidence="6 10" id="KW-0067">ATP-binding</keyword>
<evidence type="ECO:0000256" key="7">
    <source>
        <dbReference type="ARBA" id="ARBA00022970"/>
    </source>
</evidence>
<feature type="domain" description="ABC transporter" evidence="9">
    <location>
        <begin position="2"/>
        <end position="247"/>
    </location>
</feature>
<protein>
    <submittedName>
        <fullName evidence="10">Amino acid ABC transporter ATP-binding protein</fullName>
    </submittedName>
</protein>